<evidence type="ECO:0000256" key="5">
    <source>
        <dbReference type="ARBA" id="ARBA00023244"/>
    </source>
</evidence>
<dbReference type="Gene3D" id="3.40.50.720">
    <property type="entry name" value="NAD(P)-binding Rossmann-like Domain"/>
    <property type="match status" value="1"/>
</dbReference>
<dbReference type="GO" id="GO:0004325">
    <property type="term" value="F:ferrochelatase activity"/>
    <property type="evidence" value="ECO:0007669"/>
    <property type="project" value="InterPro"/>
</dbReference>
<dbReference type="EMBL" id="AP022822">
    <property type="protein sequence ID" value="BCA84978.1"/>
    <property type="molecule type" value="Genomic_DNA"/>
</dbReference>
<dbReference type="SUPFAM" id="SSF51735">
    <property type="entry name" value="NAD(P)-binding Rossmann-fold domains"/>
    <property type="match status" value="1"/>
</dbReference>
<organism evidence="6 7">
    <name type="scientific">Enterococcus saigonensis</name>
    <dbReference type="NCBI Taxonomy" id="1805431"/>
    <lineage>
        <taxon>Bacteria</taxon>
        <taxon>Bacillati</taxon>
        <taxon>Bacillota</taxon>
        <taxon>Bacilli</taxon>
        <taxon>Lactobacillales</taxon>
        <taxon>Enterococcaceae</taxon>
        <taxon>Enterococcus</taxon>
    </lineage>
</organism>
<reference evidence="6 7" key="1">
    <citation type="submission" date="2020-02" db="EMBL/GenBank/DDBJ databases">
        <title>Characterization of vanA genotype vancomycin-resistant Enterococcus saigonensis VE80.</title>
        <authorList>
            <person name="Harada T."/>
            <person name="Motooka D."/>
            <person name="Nakamura S."/>
            <person name="Yamamoto Y."/>
            <person name="Kawahara R."/>
            <person name="Kawatsu K."/>
        </authorList>
    </citation>
    <scope>NUCLEOTIDE SEQUENCE [LARGE SCALE GENOMIC DNA]</scope>
    <source>
        <strain evidence="6 7">VE80</strain>
    </source>
</reference>
<evidence type="ECO:0000256" key="2">
    <source>
        <dbReference type="ARBA" id="ARBA00012400"/>
    </source>
</evidence>
<keyword evidence="7" id="KW-1185">Reference proteome</keyword>
<dbReference type="EC" id="1.3.1.76" evidence="2"/>
<dbReference type="GO" id="GO:0043115">
    <property type="term" value="F:precorrin-2 dehydrogenase activity"/>
    <property type="evidence" value="ECO:0007669"/>
    <property type="project" value="UniProtKB-EC"/>
</dbReference>
<dbReference type="Pfam" id="PF13241">
    <property type="entry name" value="NAD_binding_7"/>
    <property type="match status" value="1"/>
</dbReference>
<dbReference type="GO" id="GO:0019354">
    <property type="term" value="P:siroheme biosynthetic process"/>
    <property type="evidence" value="ECO:0007669"/>
    <property type="project" value="UniProtKB-UniPathway"/>
</dbReference>
<dbReference type="Proteomes" id="UP000502998">
    <property type="component" value="Chromosome"/>
</dbReference>
<evidence type="ECO:0000313" key="7">
    <source>
        <dbReference type="Proteomes" id="UP000502998"/>
    </source>
</evidence>
<dbReference type="SUPFAM" id="SSF75615">
    <property type="entry name" value="Siroheme synthase middle domains-like"/>
    <property type="match status" value="1"/>
</dbReference>
<dbReference type="InterPro" id="IPR028161">
    <property type="entry name" value="Met8-like"/>
</dbReference>
<name>A0A679I5Z2_9ENTE</name>
<dbReference type="RefSeq" id="WP_173102344.1">
    <property type="nucleotide sequence ID" value="NZ_AP022822.1"/>
</dbReference>
<gene>
    <name evidence="6" type="ORF">EsVE80_05010</name>
</gene>
<keyword evidence="5" id="KW-0627">Porphyrin biosynthesis</keyword>
<sequence length="143" mass="15819">MKILVVGAGTIATRKIQKLVVAGNIPTVIAPVASEYVQKAAAAEKIIWHKRAYQIGDTADFQMIFICTNDRYVNKEILAATTPLQLVNDTTNKANSNFFNLASFTYQDFEIALSSQGKSPKQTKTLKEQLVRLLNQNEDGSLK</sequence>
<evidence type="ECO:0000256" key="4">
    <source>
        <dbReference type="ARBA" id="ARBA00023027"/>
    </source>
</evidence>
<keyword evidence="6" id="KW-0808">Transferase</keyword>
<dbReference type="GO" id="GO:0032259">
    <property type="term" value="P:methylation"/>
    <property type="evidence" value="ECO:0007669"/>
    <property type="project" value="UniProtKB-KW"/>
</dbReference>
<dbReference type="InterPro" id="IPR036291">
    <property type="entry name" value="NAD(P)-bd_dom_sf"/>
</dbReference>
<keyword evidence="3" id="KW-0560">Oxidoreductase</keyword>
<keyword evidence="4" id="KW-0520">NAD</keyword>
<dbReference type="AlphaFoldDB" id="A0A679I5Z2"/>
<dbReference type="PANTHER" id="PTHR35330">
    <property type="entry name" value="SIROHEME BIOSYNTHESIS PROTEIN MET8"/>
    <property type="match status" value="1"/>
</dbReference>
<dbReference type="UniPathway" id="UPA00262">
    <property type="reaction ID" value="UER00222"/>
</dbReference>
<evidence type="ECO:0000256" key="1">
    <source>
        <dbReference type="ARBA" id="ARBA00005010"/>
    </source>
</evidence>
<dbReference type="PANTHER" id="PTHR35330:SF1">
    <property type="entry name" value="SIROHEME BIOSYNTHESIS PROTEIN MET8"/>
    <property type="match status" value="1"/>
</dbReference>
<protein>
    <recommendedName>
        <fullName evidence="2">precorrin-2 dehydrogenase</fullName>
        <ecNumber evidence="2">1.3.1.76</ecNumber>
    </recommendedName>
</protein>
<dbReference type="KEGG" id="esg:EsVE80_05010"/>
<accession>A0A679I5Z2</accession>
<evidence type="ECO:0000313" key="6">
    <source>
        <dbReference type="EMBL" id="BCA84978.1"/>
    </source>
</evidence>
<dbReference type="GO" id="GO:0008168">
    <property type="term" value="F:methyltransferase activity"/>
    <property type="evidence" value="ECO:0007669"/>
    <property type="project" value="UniProtKB-KW"/>
</dbReference>
<evidence type="ECO:0000256" key="3">
    <source>
        <dbReference type="ARBA" id="ARBA00023002"/>
    </source>
</evidence>
<keyword evidence="6" id="KW-0489">Methyltransferase</keyword>
<proteinExistence type="predicted"/>
<comment type="pathway">
    <text evidence="1">Porphyrin-containing compound metabolism; siroheme biosynthesis; sirohydrochlorin from precorrin-2: step 1/1.</text>
</comment>